<dbReference type="RefSeq" id="WP_207765459.1">
    <property type="nucleotide sequence ID" value="NZ_PGEM01000218.1"/>
</dbReference>
<dbReference type="EMBL" id="PGEM01000218">
    <property type="protein sequence ID" value="PPJ61504.1"/>
    <property type="molecule type" value="Genomic_DNA"/>
</dbReference>
<feature type="domain" description="Tc1-like transposase DDE" evidence="1">
    <location>
        <begin position="13"/>
        <end position="53"/>
    </location>
</feature>
<organism evidence="2 3">
    <name type="scientific">Cuspidothrix issatschenkoi CHARLIE-1</name>
    <dbReference type="NCBI Taxonomy" id="2052836"/>
    <lineage>
        <taxon>Bacteria</taxon>
        <taxon>Bacillati</taxon>
        <taxon>Cyanobacteriota</taxon>
        <taxon>Cyanophyceae</taxon>
        <taxon>Nostocales</taxon>
        <taxon>Aphanizomenonaceae</taxon>
        <taxon>Cuspidothrix</taxon>
    </lineage>
</organism>
<gene>
    <name evidence="2" type="ORF">CUN59_20590</name>
</gene>
<sequence>LNSPQGFFRLFQQALYIFFLPKYCSEMNKIELEWQQFKKHEISGQMFEDEIDLAYTVIDGIDARGE</sequence>
<comment type="caution">
    <text evidence="2">The sequence shown here is derived from an EMBL/GenBank/DDBJ whole genome shotgun (WGS) entry which is preliminary data.</text>
</comment>
<proteinExistence type="predicted"/>
<evidence type="ECO:0000313" key="3">
    <source>
        <dbReference type="Proteomes" id="UP000239589"/>
    </source>
</evidence>
<reference evidence="2 3" key="1">
    <citation type="submission" date="2018-02" db="EMBL/GenBank/DDBJ databases">
        <title>Discovery of a pederin family compound in a non-symbiotic bloom-forming cyanobacterium.</title>
        <authorList>
            <person name="Kust A."/>
            <person name="Mares J."/>
            <person name="Jokela J."/>
            <person name="Urajova P."/>
            <person name="Hajek J."/>
            <person name="Saurav K."/>
            <person name="Voracova K."/>
            <person name="Fewer D.P."/>
            <person name="Haapaniemi E."/>
            <person name="Permi P."/>
            <person name="Rehakova K."/>
            <person name="Sivonen K."/>
            <person name="Hrouzek P."/>
        </authorList>
    </citation>
    <scope>NUCLEOTIDE SEQUENCE [LARGE SCALE GENOMIC DNA]</scope>
    <source>
        <strain evidence="2 3">CHARLIE-1</strain>
    </source>
</reference>
<dbReference type="InterPro" id="IPR038717">
    <property type="entry name" value="Tc1-like_DDE_dom"/>
</dbReference>
<evidence type="ECO:0000259" key="1">
    <source>
        <dbReference type="Pfam" id="PF13358"/>
    </source>
</evidence>
<protein>
    <recommendedName>
        <fullName evidence="1">Tc1-like transposase DDE domain-containing protein</fullName>
    </recommendedName>
</protein>
<name>A0A2S6CP29_9CYAN</name>
<accession>A0A2S6CP29</accession>
<evidence type="ECO:0000313" key="2">
    <source>
        <dbReference type="EMBL" id="PPJ61504.1"/>
    </source>
</evidence>
<dbReference type="Proteomes" id="UP000239589">
    <property type="component" value="Unassembled WGS sequence"/>
</dbReference>
<dbReference type="Pfam" id="PF13358">
    <property type="entry name" value="DDE_3"/>
    <property type="match status" value="1"/>
</dbReference>
<keyword evidence="3" id="KW-1185">Reference proteome</keyword>
<dbReference type="AlphaFoldDB" id="A0A2S6CP29"/>
<feature type="non-terminal residue" evidence="2">
    <location>
        <position position="1"/>
    </location>
</feature>